<organism evidence="2 3">
    <name type="scientific">Cerrena zonata</name>
    <dbReference type="NCBI Taxonomy" id="2478898"/>
    <lineage>
        <taxon>Eukaryota</taxon>
        <taxon>Fungi</taxon>
        <taxon>Dikarya</taxon>
        <taxon>Basidiomycota</taxon>
        <taxon>Agaricomycotina</taxon>
        <taxon>Agaricomycetes</taxon>
        <taxon>Polyporales</taxon>
        <taxon>Cerrenaceae</taxon>
        <taxon>Cerrena</taxon>
    </lineage>
</organism>
<protein>
    <submittedName>
        <fullName evidence="2">Uncharacterized protein</fullName>
    </submittedName>
</protein>
<dbReference type="AlphaFoldDB" id="A0AAW0FW02"/>
<gene>
    <name evidence="2" type="ORF">QCA50_011243</name>
</gene>
<sequence length="110" mass="12535">MEMKSIVNDKTHDTYSSSITPRNGMDHVGPRKHGSGGAEGKQATNNKQLENDPTLFQKLVERRSGDRRKRSSIQYNSEIGYDRSNICKSDREEESGGMVRWKKTRSDESE</sequence>
<feature type="region of interest" description="Disordered" evidence="1">
    <location>
        <begin position="1"/>
        <end position="110"/>
    </location>
</feature>
<accession>A0AAW0FW02</accession>
<dbReference type="Proteomes" id="UP001385951">
    <property type="component" value="Unassembled WGS sequence"/>
</dbReference>
<evidence type="ECO:0000313" key="3">
    <source>
        <dbReference type="Proteomes" id="UP001385951"/>
    </source>
</evidence>
<feature type="compositionally biased region" description="Basic and acidic residues" evidence="1">
    <location>
        <begin position="1"/>
        <end position="13"/>
    </location>
</feature>
<proteinExistence type="predicted"/>
<dbReference type="EMBL" id="JASBNA010000020">
    <property type="protein sequence ID" value="KAK7685380.1"/>
    <property type="molecule type" value="Genomic_DNA"/>
</dbReference>
<reference evidence="2 3" key="1">
    <citation type="submission" date="2022-09" db="EMBL/GenBank/DDBJ databases">
        <authorList>
            <person name="Palmer J.M."/>
        </authorList>
    </citation>
    <scope>NUCLEOTIDE SEQUENCE [LARGE SCALE GENOMIC DNA]</scope>
    <source>
        <strain evidence="2 3">DSM 7382</strain>
    </source>
</reference>
<keyword evidence="3" id="KW-1185">Reference proteome</keyword>
<evidence type="ECO:0000313" key="2">
    <source>
        <dbReference type="EMBL" id="KAK7685380.1"/>
    </source>
</evidence>
<evidence type="ECO:0000256" key="1">
    <source>
        <dbReference type="SAM" id="MobiDB-lite"/>
    </source>
</evidence>
<name>A0AAW0FW02_9APHY</name>
<comment type="caution">
    <text evidence="2">The sequence shown here is derived from an EMBL/GenBank/DDBJ whole genome shotgun (WGS) entry which is preliminary data.</text>
</comment>